<gene>
    <name evidence="8" type="ORF">BRYFOR_09771</name>
</gene>
<dbReference type="SUPFAM" id="SSF53474">
    <property type="entry name" value="alpha/beta-Hydrolases"/>
    <property type="match status" value="1"/>
</dbReference>
<keyword evidence="2" id="KW-0719">Serine esterase</keyword>
<keyword evidence="9" id="KW-1185">Reference proteome</keyword>
<comment type="caution">
    <text evidence="8">The sequence shown here is derived from an EMBL/GenBank/DDBJ whole genome shotgun (WGS) entry which is preliminary data.</text>
</comment>
<evidence type="ECO:0000313" key="9">
    <source>
        <dbReference type="Proteomes" id="UP000005561"/>
    </source>
</evidence>
<evidence type="ECO:0000256" key="3">
    <source>
        <dbReference type="ARBA" id="ARBA00022723"/>
    </source>
</evidence>
<evidence type="ECO:0000256" key="7">
    <source>
        <dbReference type="ARBA" id="ARBA00023157"/>
    </source>
</evidence>
<evidence type="ECO:0000256" key="4">
    <source>
        <dbReference type="ARBA" id="ARBA00022729"/>
    </source>
</evidence>
<dbReference type="InterPro" id="IPR029058">
    <property type="entry name" value="AB_hydrolase_fold"/>
</dbReference>
<evidence type="ECO:0000256" key="6">
    <source>
        <dbReference type="ARBA" id="ARBA00022837"/>
    </source>
</evidence>
<keyword evidence="6" id="KW-0106">Calcium</keyword>
<dbReference type="GO" id="GO:0046872">
    <property type="term" value="F:metal ion binding"/>
    <property type="evidence" value="ECO:0007669"/>
    <property type="project" value="UniProtKB-KW"/>
</dbReference>
<dbReference type="STRING" id="168384.SAMN05660368_01042"/>
<dbReference type="Proteomes" id="UP000005561">
    <property type="component" value="Unassembled WGS sequence"/>
</dbReference>
<organism evidence="8 9">
    <name type="scientific">Marvinbryantia formatexigens DSM 14469</name>
    <dbReference type="NCBI Taxonomy" id="478749"/>
    <lineage>
        <taxon>Bacteria</taxon>
        <taxon>Bacillati</taxon>
        <taxon>Bacillota</taxon>
        <taxon>Clostridia</taxon>
        <taxon>Lachnospirales</taxon>
        <taxon>Lachnospiraceae</taxon>
        <taxon>Marvinbryantia</taxon>
    </lineage>
</organism>
<protein>
    <submittedName>
        <fullName evidence="8">Tannase and feruloyl esterase</fullName>
    </submittedName>
</protein>
<keyword evidence="3" id="KW-0479">Metal-binding</keyword>
<name>C6LM72_9FIRM</name>
<dbReference type="AlphaFoldDB" id="C6LM72"/>
<dbReference type="GO" id="GO:0052689">
    <property type="term" value="F:carboxylic ester hydrolase activity"/>
    <property type="evidence" value="ECO:0007669"/>
    <property type="project" value="UniProtKB-KW"/>
</dbReference>
<keyword evidence="5" id="KW-0378">Hydrolase</keyword>
<proteinExistence type="inferred from homology"/>
<accession>C6LM72</accession>
<evidence type="ECO:0000313" key="8">
    <source>
        <dbReference type="EMBL" id="EET58287.1"/>
    </source>
</evidence>
<sequence length="569" mass="64038">MKKIWKKKGEDLLMAQSFIYKETAVNQWIWTEENQEPEKLYARATIENIKEALKEHENVTVVSAQWEPVHDDWKEVFRVVLSEEGYGAHPATIQVFCPLDWNGRFLACTGGGIRTHHIYEILGRENRIVMPFNAVANGFAAANTDGGVPGDVFCFGLDEETKKIDYELILNLAYRSTHSMAVIAKKVIEAVYGEKPAYSYMQGASGGGRQTLTEAQLYPEDFDGFWAVDPAINWNEMIVSDTWGMLVMNQEEHVVAPGKMEVFRREAIRQNGGRYDFIETSEPLVFDPASCVGMESADGCITEEDARVMKLIFDGPETRDGHAIWYGFRPGTHFWSSGAIGEQGGGCNIRSLADGSYQPIMNSMFESIVDAWVMRDMQYDWSKVDYRGLEEFYKEAVRVTGCLECNNPDLYQAEQSGAKILLTHAVNDDTIPSDGTIDYYKRVVAYMGQESGVQKFLRLFMTPGGGHTDITSPGLNLTTSIGMTALMKWVEEGEAPELLDGVQYDFEQKAPLLTGKVSLYSLDNPGRCVEVAETSAYAKRDAYDAAQRKDELFMLKKEKTDRYYGKTEE</sequence>
<comment type="similarity">
    <text evidence="1">Belongs to the tannase family.</text>
</comment>
<dbReference type="InterPro" id="IPR011118">
    <property type="entry name" value="Tannase/feruloyl_esterase"/>
</dbReference>
<keyword evidence="4" id="KW-0732">Signal</keyword>
<dbReference type="eggNOG" id="COG0627">
    <property type="taxonomic scope" value="Bacteria"/>
</dbReference>
<evidence type="ECO:0000256" key="2">
    <source>
        <dbReference type="ARBA" id="ARBA00022487"/>
    </source>
</evidence>
<dbReference type="EMBL" id="ACCL02000038">
    <property type="protein sequence ID" value="EET58287.1"/>
    <property type="molecule type" value="Genomic_DNA"/>
</dbReference>
<dbReference type="Pfam" id="PF07519">
    <property type="entry name" value="Tannase"/>
    <property type="match status" value="1"/>
</dbReference>
<reference evidence="8" key="1">
    <citation type="submission" date="2009-07" db="EMBL/GenBank/DDBJ databases">
        <authorList>
            <person name="Weinstock G."/>
            <person name="Sodergren E."/>
            <person name="Clifton S."/>
            <person name="Fulton L."/>
            <person name="Fulton B."/>
            <person name="Courtney L."/>
            <person name="Fronick C."/>
            <person name="Harrison M."/>
            <person name="Strong C."/>
            <person name="Farmer C."/>
            <person name="Delahaunty K."/>
            <person name="Markovic C."/>
            <person name="Hall O."/>
            <person name="Minx P."/>
            <person name="Tomlinson C."/>
            <person name="Mitreva M."/>
            <person name="Nelson J."/>
            <person name="Hou S."/>
            <person name="Wollam A."/>
            <person name="Pepin K.H."/>
            <person name="Johnson M."/>
            <person name="Bhonagiri V."/>
            <person name="Nash W.E."/>
            <person name="Warren W."/>
            <person name="Chinwalla A."/>
            <person name="Mardis E.R."/>
            <person name="Wilson R.K."/>
        </authorList>
    </citation>
    <scope>NUCLEOTIDE SEQUENCE [LARGE SCALE GENOMIC DNA]</scope>
    <source>
        <strain evidence="8">DSM 14469</strain>
    </source>
</reference>
<keyword evidence="7" id="KW-1015">Disulfide bond</keyword>
<dbReference type="PANTHER" id="PTHR33938:SF8">
    <property type="entry name" value="CARBOXYLIC ESTER HYDROLASE"/>
    <property type="match status" value="1"/>
</dbReference>
<evidence type="ECO:0000256" key="1">
    <source>
        <dbReference type="ARBA" id="ARBA00006249"/>
    </source>
</evidence>
<evidence type="ECO:0000256" key="5">
    <source>
        <dbReference type="ARBA" id="ARBA00022801"/>
    </source>
</evidence>
<dbReference type="PANTHER" id="PTHR33938">
    <property type="entry name" value="FERULOYL ESTERASE B-RELATED"/>
    <property type="match status" value="1"/>
</dbReference>